<dbReference type="SMART" id="SM00822">
    <property type="entry name" value="PKS_KR"/>
    <property type="match status" value="1"/>
</dbReference>
<dbReference type="PANTHER" id="PTHR45024">
    <property type="entry name" value="DEHYDROGENASES, SHORT CHAIN"/>
    <property type="match status" value="1"/>
</dbReference>
<reference evidence="5 6" key="1">
    <citation type="submission" date="2017-03" db="EMBL/GenBank/DDBJ databases">
        <authorList>
            <person name="Safronova V.I."/>
            <person name="Sazanova A.L."/>
            <person name="Chirak E.R."/>
        </authorList>
    </citation>
    <scope>NUCLEOTIDE SEQUENCE [LARGE SCALE GENOMIC DNA]</scope>
    <source>
        <strain evidence="5 6">Opo-243</strain>
    </source>
</reference>
<dbReference type="RefSeq" id="WP_129267592.1">
    <property type="nucleotide sequence ID" value="NZ_MZXW01000004.1"/>
</dbReference>
<dbReference type="AlphaFoldDB" id="A0A4Q1VNT0"/>
<dbReference type="InterPro" id="IPR002347">
    <property type="entry name" value="SDR_fam"/>
</dbReference>
<dbReference type="PRINTS" id="PR00080">
    <property type="entry name" value="SDRFAMILY"/>
</dbReference>
<dbReference type="PRINTS" id="PR00081">
    <property type="entry name" value="GDHRDH"/>
</dbReference>
<gene>
    <name evidence="5" type="ORF">B5V03_02065</name>
</gene>
<dbReference type="Gene3D" id="3.40.50.720">
    <property type="entry name" value="NAD(P)-binding Rossmann-like Domain"/>
    <property type="match status" value="1"/>
</dbReference>
<dbReference type="InterPro" id="IPR057326">
    <property type="entry name" value="KR_dom"/>
</dbReference>
<dbReference type="InterPro" id="IPR051687">
    <property type="entry name" value="Peroxisomal_Beta-Oxidation"/>
</dbReference>
<dbReference type="InterPro" id="IPR036291">
    <property type="entry name" value="NAD(P)-bd_dom_sf"/>
</dbReference>
<evidence type="ECO:0000256" key="2">
    <source>
        <dbReference type="ARBA" id="ARBA00023002"/>
    </source>
</evidence>
<evidence type="ECO:0000313" key="6">
    <source>
        <dbReference type="Proteomes" id="UP000290819"/>
    </source>
</evidence>
<dbReference type="PROSITE" id="PS00061">
    <property type="entry name" value="ADH_SHORT"/>
    <property type="match status" value="1"/>
</dbReference>
<dbReference type="Proteomes" id="UP000290819">
    <property type="component" value="Unassembled WGS sequence"/>
</dbReference>
<sequence>MQPLTFKGQVALVTGAGRGMGRSHALYLARRGAKVVVNDNGSTADGSGCEISPAEEVVREIQALGGEAVADTNSVATESGAKSIVQSAINTWGRIDIVINNAGVVEFVPFAEMTYEQFRRLIQVHLDGAWLVTRAAWPHMTHQQYGRVIFITSQAALTGMPSLTHYGAAKWAVVGLARQLSLETGDLDIKVNALGVIAYTRLAQPFFDPKARERSKTSMASNSEGWWQRNMRADQISPVAAWLSHKDCDVNGEIVETGAGHTFHQFFTSTDGYTNVTATAEDIVENKSLIFDQTRTTHVFRHLKDMGAWRVQRALAAGAEPLE</sequence>
<keyword evidence="6" id="KW-1185">Reference proteome</keyword>
<dbReference type="EMBL" id="MZXW01000004">
    <property type="protein sequence ID" value="RXT54248.1"/>
    <property type="molecule type" value="Genomic_DNA"/>
</dbReference>
<evidence type="ECO:0000256" key="1">
    <source>
        <dbReference type="ARBA" id="ARBA00006484"/>
    </source>
</evidence>
<proteinExistence type="inferred from homology"/>
<dbReference type="InterPro" id="IPR020904">
    <property type="entry name" value="Sc_DH/Rdtase_CS"/>
</dbReference>
<accession>A0A4Q1VNT0</accession>
<feature type="domain" description="Ketoreductase" evidence="4">
    <location>
        <begin position="9"/>
        <end position="199"/>
    </location>
</feature>
<evidence type="ECO:0000259" key="4">
    <source>
        <dbReference type="SMART" id="SM00822"/>
    </source>
</evidence>
<dbReference type="PANTHER" id="PTHR45024:SF2">
    <property type="entry name" value="SCP2 DOMAIN-CONTAINING PROTEIN"/>
    <property type="match status" value="1"/>
</dbReference>
<protein>
    <recommendedName>
        <fullName evidence="4">Ketoreductase domain-containing protein</fullName>
    </recommendedName>
</protein>
<evidence type="ECO:0000256" key="3">
    <source>
        <dbReference type="RuleBase" id="RU000363"/>
    </source>
</evidence>
<dbReference type="Pfam" id="PF00106">
    <property type="entry name" value="adh_short"/>
    <property type="match status" value="1"/>
</dbReference>
<dbReference type="GO" id="GO:0016491">
    <property type="term" value="F:oxidoreductase activity"/>
    <property type="evidence" value="ECO:0007669"/>
    <property type="project" value="UniProtKB-KW"/>
</dbReference>
<keyword evidence="2" id="KW-0560">Oxidoreductase</keyword>
<organism evidence="5 6">
    <name type="scientific">Bradyrhizobium betae</name>
    <dbReference type="NCBI Taxonomy" id="244734"/>
    <lineage>
        <taxon>Bacteria</taxon>
        <taxon>Pseudomonadati</taxon>
        <taxon>Pseudomonadota</taxon>
        <taxon>Alphaproteobacteria</taxon>
        <taxon>Hyphomicrobiales</taxon>
        <taxon>Nitrobacteraceae</taxon>
        <taxon>Bradyrhizobium</taxon>
    </lineage>
</organism>
<dbReference type="SUPFAM" id="SSF51735">
    <property type="entry name" value="NAD(P)-binding Rossmann-fold domains"/>
    <property type="match status" value="1"/>
</dbReference>
<comment type="similarity">
    <text evidence="1 3">Belongs to the short-chain dehydrogenases/reductases (SDR) family.</text>
</comment>
<comment type="caution">
    <text evidence="5">The sequence shown here is derived from an EMBL/GenBank/DDBJ whole genome shotgun (WGS) entry which is preliminary data.</text>
</comment>
<name>A0A4Q1VNT0_9BRAD</name>
<dbReference type="OrthoDB" id="9804774at2"/>
<evidence type="ECO:0000313" key="5">
    <source>
        <dbReference type="EMBL" id="RXT54248.1"/>
    </source>
</evidence>